<dbReference type="CDD" id="cd09272">
    <property type="entry name" value="RNase_HI_RT_Ty1"/>
    <property type="match status" value="1"/>
</dbReference>
<dbReference type="PANTHER" id="PTHR11439">
    <property type="entry name" value="GAG-POL-RELATED RETROTRANSPOSON"/>
    <property type="match status" value="1"/>
</dbReference>
<dbReference type="InterPro" id="IPR043502">
    <property type="entry name" value="DNA/RNA_pol_sf"/>
</dbReference>
<dbReference type="SUPFAM" id="SSF56672">
    <property type="entry name" value="DNA/RNA polymerases"/>
    <property type="match status" value="1"/>
</dbReference>
<name>A0A1S3YT96_TOBAC</name>
<proteinExistence type="predicted"/>
<evidence type="ECO:0000313" key="1">
    <source>
        <dbReference type="RefSeq" id="XP_016455378.1"/>
    </source>
</evidence>
<dbReference type="KEGG" id="nta:107779456"/>
<dbReference type="STRING" id="4097.A0A1S3YT96"/>
<dbReference type="OrthoDB" id="443140at2759"/>
<gene>
    <name evidence="1" type="primary">LOC107779456</name>
</gene>
<dbReference type="PANTHER" id="PTHR11439:SF470">
    <property type="entry name" value="CYSTEINE-RICH RLK (RECEPTOR-LIKE PROTEIN KINASE) 8"/>
    <property type="match status" value="1"/>
</dbReference>
<dbReference type="AlphaFoldDB" id="A0A1S3YT96"/>
<accession>A0A1S3YT96</accession>
<organism evidence="1">
    <name type="scientific">Nicotiana tabacum</name>
    <name type="common">Common tobacco</name>
    <dbReference type="NCBI Taxonomy" id="4097"/>
    <lineage>
        <taxon>Eukaryota</taxon>
        <taxon>Viridiplantae</taxon>
        <taxon>Streptophyta</taxon>
        <taxon>Embryophyta</taxon>
        <taxon>Tracheophyta</taxon>
        <taxon>Spermatophyta</taxon>
        <taxon>Magnoliopsida</taxon>
        <taxon>eudicotyledons</taxon>
        <taxon>Gunneridae</taxon>
        <taxon>Pentapetalae</taxon>
        <taxon>asterids</taxon>
        <taxon>lamiids</taxon>
        <taxon>Solanales</taxon>
        <taxon>Solanaceae</taxon>
        <taxon>Nicotianoideae</taxon>
        <taxon>Nicotianeae</taxon>
        <taxon>Nicotiana</taxon>
    </lineage>
</organism>
<sequence>MDLNTKLHADSGALLPASESYKSLVGKLLFLTHTRPDICFAVQHLSQFLKSPRVPHMAVARLVLRYLKGTMDIDSDWATCPDTSRSVTGFCIFLGNSLVSWKSKKQPIASLSSAEAEYRASSKVVAELTWFSRLLADFAVPIMVPLSIFCDNQAAFHISKNPVFHERT</sequence>
<dbReference type="OMA" id="MDIDSDW"/>
<dbReference type="RefSeq" id="XP_016455378.1">
    <property type="nucleotide sequence ID" value="XM_016599892.1"/>
</dbReference>
<protein>
    <submittedName>
        <fullName evidence="1">Uncharacterized mitochondrial protein AtMg00810-like</fullName>
    </submittedName>
</protein>
<reference evidence="1" key="1">
    <citation type="submission" date="2025-08" db="UniProtKB">
        <authorList>
            <consortium name="RefSeq"/>
        </authorList>
    </citation>
    <scope>IDENTIFICATION</scope>
</reference>
<dbReference type="PaxDb" id="4097-A0A1S3YT96"/>